<evidence type="ECO:0000256" key="3">
    <source>
        <dbReference type="SAM" id="MobiDB-lite"/>
    </source>
</evidence>
<feature type="DNA-binding region" description="OmpR/PhoB-type" evidence="2">
    <location>
        <begin position="6"/>
        <end position="102"/>
    </location>
</feature>
<dbReference type="InterPro" id="IPR036388">
    <property type="entry name" value="WH-like_DNA-bd_sf"/>
</dbReference>
<dbReference type="SUPFAM" id="SSF48452">
    <property type="entry name" value="TPR-like"/>
    <property type="match status" value="2"/>
</dbReference>
<dbReference type="InterPro" id="IPR011990">
    <property type="entry name" value="TPR-like_helical_dom_sf"/>
</dbReference>
<accession>A0A1M5PVP7</accession>
<evidence type="ECO:0000256" key="1">
    <source>
        <dbReference type="ARBA" id="ARBA00023125"/>
    </source>
</evidence>
<dbReference type="PANTHER" id="PTHR47691:SF3">
    <property type="entry name" value="HTH-TYPE TRANSCRIPTIONAL REGULATOR RV0890C-RELATED"/>
    <property type="match status" value="1"/>
</dbReference>
<name>A0A1M5PVP7_9BRAD</name>
<feature type="region of interest" description="Disordered" evidence="3">
    <location>
        <begin position="111"/>
        <end position="130"/>
    </location>
</feature>
<dbReference type="InterPro" id="IPR058852">
    <property type="entry name" value="HTH_77"/>
</dbReference>
<dbReference type="PANTHER" id="PTHR47691">
    <property type="entry name" value="REGULATOR-RELATED"/>
    <property type="match status" value="1"/>
</dbReference>
<dbReference type="InterPro" id="IPR001867">
    <property type="entry name" value="OmpR/PhoB-type_DNA-bd"/>
</dbReference>
<reference evidence="5 6" key="1">
    <citation type="submission" date="2016-11" db="EMBL/GenBank/DDBJ databases">
        <authorList>
            <person name="Jaros S."/>
            <person name="Januszkiewicz K."/>
            <person name="Wedrychowicz H."/>
        </authorList>
    </citation>
    <scope>NUCLEOTIDE SEQUENCE [LARGE SCALE GENOMIC DNA]</scope>
    <source>
        <strain evidence="5 6">GAS242</strain>
    </source>
</reference>
<feature type="domain" description="OmpR/PhoB-type" evidence="4">
    <location>
        <begin position="6"/>
        <end position="102"/>
    </location>
</feature>
<evidence type="ECO:0000313" key="6">
    <source>
        <dbReference type="Proteomes" id="UP000190675"/>
    </source>
</evidence>
<dbReference type="CDD" id="cd00383">
    <property type="entry name" value="trans_reg_C"/>
    <property type="match status" value="1"/>
</dbReference>
<dbReference type="InterPro" id="IPR016032">
    <property type="entry name" value="Sig_transdc_resp-reg_C-effctor"/>
</dbReference>
<sequence>MSEASANLVYACDQWEIDLGRRELRSRGIAVPLGGRAFEVVTVLVQSASEFVTKDHLMERVWPGATVGEGTIHVHISAVRKALGSDRALLKTASGRGYRLLGNWTPQQRETTAAPVYASPTRTSGVPPPNNFPPLITRLVGRTAACQFVRDLVSAYRVVTLTGPGGIGKTSLAIKAVRYLLPDFEDGGWIVELASLSDPGLVPSTVASTLGLKLAGEISAESVARAVGGRHLVLVLDNCEHVIDAVANLAETLTRVCPRTAIVATSREVLRIDGESVYRVPPLEVPAPGQAAPDYIMQYSAVELFVARTKALNAGFSPDAEDLASIATICRHLDGIPLAIELAAARAAVLSVQGVAAGLRDRFALLTAGRRTALPRQRTLRATLDWSHELLPDAERWLLRRLAVFPGGFTIDAATAVMTDTGFDASAVLDGIANLAAKSWVALDKSGAGARWTLLETIRAYALEKLAEHAEADIAAEHHALYFRDLFMPQARGAKPSLSDEDPARWVREIDNVRAALDWSFSSAGDEAIGIDLTVAYAPVWRYMSLMRECRERCERALLGLEPHVTANMRLRMELQIALAAAIFITMGPPEQAKILLTEAVETADALNDLNAQAAALSTLLAIYVLPGEYARARIVAERIEQIAHRIDDPVSLLAAYRELGATLLTSGRPREAQQYLERILRSPGTPGGRRSVIYYNSNDHAVARAMLARALWMQGLTDQALHEARLSLKELQDTDHQLQLCPILYHGICRIATMTGDFATADREIAHLIEVAKSLNAHLWETAGRFLKGKLLVERGEFAQGLRVLRDAFETGGRTWRLSYPEFKGTLALGLAGTGRLDEALVALEDALAAERENGHGWFAPELLRIKGEVLLQQAADQFTPAAEDCFNQAAEMARKQGALFWELRVALSVARLTVSQGRHHEARAPLASVYDRFTEGFATADMQAARTLLEELPP</sequence>
<dbReference type="InterPro" id="IPR027417">
    <property type="entry name" value="P-loop_NTPase"/>
</dbReference>
<dbReference type="Gene3D" id="1.25.40.10">
    <property type="entry name" value="Tetratricopeptide repeat domain"/>
    <property type="match status" value="2"/>
</dbReference>
<dbReference type="SMART" id="SM00862">
    <property type="entry name" value="Trans_reg_C"/>
    <property type="match status" value="1"/>
</dbReference>
<dbReference type="PROSITE" id="PS51755">
    <property type="entry name" value="OMPR_PHOB"/>
    <property type="match status" value="1"/>
</dbReference>
<gene>
    <name evidence="5" type="ORF">SAMN05444169_5485</name>
</gene>
<dbReference type="AlphaFoldDB" id="A0A1M5PVP7"/>
<dbReference type="SUPFAM" id="SSF52540">
    <property type="entry name" value="P-loop containing nucleoside triphosphate hydrolases"/>
    <property type="match status" value="1"/>
</dbReference>
<dbReference type="Gene3D" id="1.10.10.10">
    <property type="entry name" value="Winged helix-like DNA-binding domain superfamily/Winged helix DNA-binding domain"/>
    <property type="match status" value="1"/>
</dbReference>
<dbReference type="PRINTS" id="PR00364">
    <property type="entry name" value="DISEASERSIST"/>
</dbReference>
<proteinExistence type="predicted"/>
<dbReference type="SUPFAM" id="SSF46894">
    <property type="entry name" value="C-terminal effector domain of the bipartite response regulators"/>
    <property type="match status" value="1"/>
</dbReference>
<dbReference type="EMBL" id="LT670818">
    <property type="protein sequence ID" value="SHH05499.1"/>
    <property type="molecule type" value="Genomic_DNA"/>
</dbReference>
<protein>
    <submittedName>
        <fullName evidence="5">Predicted ATPase</fullName>
    </submittedName>
</protein>
<evidence type="ECO:0000256" key="2">
    <source>
        <dbReference type="PROSITE-ProRule" id="PRU01091"/>
    </source>
</evidence>
<keyword evidence="1 2" id="KW-0238">DNA-binding</keyword>
<evidence type="ECO:0000259" key="4">
    <source>
        <dbReference type="PROSITE" id="PS51755"/>
    </source>
</evidence>
<dbReference type="Pfam" id="PF25872">
    <property type="entry name" value="HTH_77"/>
    <property type="match status" value="1"/>
</dbReference>
<dbReference type="Pfam" id="PF00486">
    <property type="entry name" value="Trans_reg_C"/>
    <property type="match status" value="1"/>
</dbReference>
<dbReference type="GO" id="GO:0000160">
    <property type="term" value="P:phosphorelay signal transduction system"/>
    <property type="evidence" value="ECO:0007669"/>
    <property type="project" value="InterPro"/>
</dbReference>
<dbReference type="GO" id="GO:0006355">
    <property type="term" value="P:regulation of DNA-templated transcription"/>
    <property type="evidence" value="ECO:0007669"/>
    <property type="project" value="InterPro"/>
</dbReference>
<evidence type="ECO:0000313" key="5">
    <source>
        <dbReference type="EMBL" id="SHH05499.1"/>
    </source>
</evidence>
<dbReference type="GO" id="GO:0003677">
    <property type="term" value="F:DNA binding"/>
    <property type="evidence" value="ECO:0007669"/>
    <property type="project" value="UniProtKB-UniRule"/>
</dbReference>
<dbReference type="Proteomes" id="UP000190675">
    <property type="component" value="Chromosome I"/>
</dbReference>
<organism evidence="5 6">
    <name type="scientific">Bradyrhizobium erythrophlei</name>
    <dbReference type="NCBI Taxonomy" id="1437360"/>
    <lineage>
        <taxon>Bacteria</taxon>
        <taxon>Pseudomonadati</taxon>
        <taxon>Pseudomonadota</taxon>
        <taxon>Alphaproteobacteria</taxon>
        <taxon>Hyphomicrobiales</taxon>
        <taxon>Nitrobacteraceae</taxon>
        <taxon>Bradyrhizobium</taxon>
    </lineage>
</organism>
<dbReference type="Gene3D" id="3.40.50.300">
    <property type="entry name" value="P-loop containing nucleotide triphosphate hydrolases"/>
    <property type="match status" value="1"/>
</dbReference>